<feature type="repeat" description="PPR" evidence="3">
    <location>
        <begin position="534"/>
        <end position="564"/>
    </location>
</feature>
<dbReference type="Pfam" id="PF01535">
    <property type="entry name" value="PPR"/>
    <property type="match status" value="2"/>
</dbReference>
<feature type="repeat" description="PPR" evidence="3">
    <location>
        <begin position="429"/>
        <end position="463"/>
    </location>
</feature>
<feature type="repeat" description="PPR" evidence="3">
    <location>
        <begin position="464"/>
        <end position="498"/>
    </location>
</feature>
<feature type="domain" description="Smr" evidence="5">
    <location>
        <begin position="754"/>
        <end position="835"/>
    </location>
</feature>
<dbReference type="PANTHER" id="PTHR47447">
    <property type="entry name" value="OS03G0856100 PROTEIN"/>
    <property type="match status" value="1"/>
</dbReference>
<dbReference type="InterPro" id="IPR002885">
    <property type="entry name" value="PPR_rpt"/>
</dbReference>
<feature type="compositionally biased region" description="Polar residues" evidence="4">
    <location>
        <begin position="154"/>
        <end position="187"/>
    </location>
</feature>
<evidence type="ECO:0000259" key="5">
    <source>
        <dbReference type="PROSITE" id="PS50828"/>
    </source>
</evidence>
<dbReference type="NCBIfam" id="TIGR00756">
    <property type="entry name" value="PPR"/>
    <property type="match status" value="8"/>
</dbReference>
<feature type="compositionally biased region" description="Basic residues" evidence="4">
    <location>
        <begin position="266"/>
        <end position="276"/>
    </location>
</feature>
<evidence type="ECO:0000313" key="7">
    <source>
        <dbReference type="Proteomes" id="UP000243459"/>
    </source>
</evidence>
<protein>
    <recommendedName>
        <fullName evidence="5">Smr domain-containing protein</fullName>
    </recommendedName>
</protein>
<dbReference type="Gramene" id="ONK81463">
    <property type="protein sequence ID" value="ONK81463"/>
    <property type="gene ID" value="A4U43_C01F29350"/>
</dbReference>
<feature type="repeat" description="PPR" evidence="3">
    <location>
        <begin position="568"/>
        <end position="602"/>
    </location>
</feature>
<evidence type="ECO:0000256" key="3">
    <source>
        <dbReference type="PROSITE-ProRule" id="PRU00708"/>
    </source>
</evidence>
<dbReference type="PROSITE" id="PS50828">
    <property type="entry name" value="SMR"/>
    <property type="match status" value="1"/>
</dbReference>
<dbReference type="Pfam" id="PF13041">
    <property type="entry name" value="PPR_2"/>
    <property type="match status" value="3"/>
</dbReference>
<reference evidence="7" key="1">
    <citation type="journal article" date="2017" name="Nat. Commun.">
        <title>The asparagus genome sheds light on the origin and evolution of a young Y chromosome.</title>
        <authorList>
            <person name="Harkess A."/>
            <person name="Zhou J."/>
            <person name="Xu C."/>
            <person name="Bowers J.E."/>
            <person name="Van der Hulst R."/>
            <person name="Ayyampalayam S."/>
            <person name="Mercati F."/>
            <person name="Riccardi P."/>
            <person name="McKain M.R."/>
            <person name="Kakrana A."/>
            <person name="Tang H."/>
            <person name="Ray J."/>
            <person name="Groenendijk J."/>
            <person name="Arikit S."/>
            <person name="Mathioni S.M."/>
            <person name="Nakano M."/>
            <person name="Shan H."/>
            <person name="Telgmann-Rauber A."/>
            <person name="Kanno A."/>
            <person name="Yue Z."/>
            <person name="Chen H."/>
            <person name="Li W."/>
            <person name="Chen Y."/>
            <person name="Xu X."/>
            <person name="Zhang Y."/>
            <person name="Luo S."/>
            <person name="Chen H."/>
            <person name="Gao J."/>
            <person name="Mao Z."/>
            <person name="Pires J.C."/>
            <person name="Luo M."/>
            <person name="Kudrna D."/>
            <person name="Wing R.A."/>
            <person name="Meyers B.C."/>
            <person name="Yi K."/>
            <person name="Kong H."/>
            <person name="Lavrijsen P."/>
            <person name="Sunseri F."/>
            <person name="Falavigna A."/>
            <person name="Ye Y."/>
            <person name="Leebens-Mack J.H."/>
            <person name="Chen G."/>
        </authorList>
    </citation>
    <scope>NUCLEOTIDE SEQUENCE [LARGE SCALE GENOMIC DNA]</scope>
    <source>
        <strain evidence="7">cv. DH0086</strain>
    </source>
</reference>
<accession>A0A5P1FUX4</accession>
<dbReference type="SMART" id="SM00463">
    <property type="entry name" value="SMR"/>
    <property type="match status" value="1"/>
</dbReference>
<evidence type="ECO:0000256" key="2">
    <source>
        <dbReference type="ARBA" id="ARBA00022737"/>
    </source>
</evidence>
<organism evidence="6 7">
    <name type="scientific">Asparagus officinalis</name>
    <name type="common">Garden asparagus</name>
    <dbReference type="NCBI Taxonomy" id="4686"/>
    <lineage>
        <taxon>Eukaryota</taxon>
        <taxon>Viridiplantae</taxon>
        <taxon>Streptophyta</taxon>
        <taxon>Embryophyta</taxon>
        <taxon>Tracheophyta</taxon>
        <taxon>Spermatophyta</taxon>
        <taxon>Magnoliopsida</taxon>
        <taxon>Liliopsida</taxon>
        <taxon>Asparagales</taxon>
        <taxon>Asparagaceae</taxon>
        <taxon>Asparagoideae</taxon>
        <taxon>Asparagus</taxon>
    </lineage>
</organism>
<dbReference type="InterPro" id="IPR002625">
    <property type="entry name" value="Smr_dom"/>
</dbReference>
<gene>
    <name evidence="6" type="ORF">A4U43_C01F29350</name>
</gene>
<dbReference type="PANTHER" id="PTHR47447:SF17">
    <property type="entry name" value="OS12G0638900 PROTEIN"/>
    <property type="match status" value="1"/>
</dbReference>
<dbReference type="Proteomes" id="UP000243459">
    <property type="component" value="Chromosome 1"/>
</dbReference>
<dbReference type="EMBL" id="CM007381">
    <property type="protein sequence ID" value="ONK81463.1"/>
    <property type="molecule type" value="Genomic_DNA"/>
</dbReference>
<comment type="similarity">
    <text evidence="1">Belongs to the PPR family. P subfamily.</text>
</comment>
<feature type="compositionally biased region" description="Basic and acidic residues" evidence="4">
    <location>
        <begin position="252"/>
        <end position="265"/>
    </location>
</feature>
<dbReference type="InterPro" id="IPR036063">
    <property type="entry name" value="Smr_dom_sf"/>
</dbReference>
<dbReference type="OrthoDB" id="185373at2759"/>
<sequence>MLRTKQISTLSQCARTFYLSGTRCGGADGAACSCSDDDSSIKGKTPNRTELSTDVVTKARSPGLKDAFGPVNYLSPQNRAVVGSGPQNRAVVGSGPHVKINSDGDTIEAPQSCAINSSMATQNFVKAGVATVGMLSELINYRIPRADDHDDHLSTSNYVINNTPPVSNTRSNNGKSRNNAKYSKVQPSSSISTEERSNSNSSPSQNNNGVKYSTWRTKSKQNSPGTSAGVHRSQSSIPDQRHPVQQSANCDSDTRSGTKISDRHIKSSTKFHHPTRNARFQAGGSLSGTRSLHSVRAVELYHHTLQQLKWGPKAEETLDGLQCKLDVFQANQVLKLLRDHSVALGFFKWLKHQAGFKHDEHTYTTMIGILGQARQFGIIKRLLDEMKRDGCFPTVVTYNRLIHAYGRANYISEAVEVFHEMQELGYEPDRVTYCTLIDIHAKAGFLEVALDLYRNMQEVGLSPDTFTYSAMVNCLGKAGHLAAAYNLFCEMIDRGCIPNLVTYNIMIALQAKARNYQSAVKLYRDMQAAGFRPDKITYNIVMEVLGHCGHLDEVEAVFLEMQRDWIPDEPVYGLLVDMWGKAGKVEKARAWFHSMLEAGLRPNVPTCNSLLSAFIKMQRFSDAHIVLQNMIGMGLVPSLQTYTLLLSCCTDEIGSNMISCSKLMAITGHPAHNFLQSLPNAEPGGKNVRDHTNRFLELIHSEDRESKRGLLDAVIDFLQKSGLKEEAGFIWEVAAQKNVYPDSVREKSSSYWLINLHVMSEGTAVIALSRTLAWFQRQMLASGFGPRRIDIVTGWGRRSRVTGSSLVRQSVEELLHLFRFPFFTENGNSGCFVGCGEALNRWLLNSYVDRMHLL</sequence>
<dbReference type="InterPro" id="IPR011990">
    <property type="entry name" value="TPR-like_helical_dom_sf"/>
</dbReference>
<feature type="repeat" description="PPR" evidence="3">
    <location>
        <begin position="359"/>
        <end position="393"/>
    </location>
</feature>
<feature type="repeat" description="PPR" evidence="3">
    <location>
        <begin position="499"/>
        <end position="533"/>
    </location>
</feature>
<dbReference type="AlphaFoldDB" id="A0A5P1FUX4"/>
<dbReference type="SUPFAM" id="SSF160443">
    <property type="entry name" value="SMR domain-like"/>
    <property type="match status" value="1"/>
</dbReference>
<feature type="repeat" description="PPR" evidence="3">
    <location>
        <begin position="603"/>
        <end position="637"/>
    </location>
</feature>
<feature type="compositionally biased region" description="Polar residues" evidence="4">
    <location>
        <begin position="209"/>
        <end position="251"/>
    </location>
</feature>
<feature type="compositionally biased region" description="Low complexity" evidence="4">
    <location>
        <begin position="188"/>
        <end position="208"/>
    </location>
</feature>
<proteinExistence type="inferred from homology"/>
<evidence type="ECO:0000313" key="6">
    <source>
        <dbReference type="EMBL" id="ONK81463.1"/>
    </source>
</evidence>
<dbReference type="Gene3D" id="3.30.1370.110">
    <property type="match status" value="1"/>
</dbReference>
<dbReference type="OMA" id="QPYVERM"/>
<keyword evidence="7" id="KW-1185">Reference proteome</keyword>
<feature type="repeat" description="PPR" evidence="3">
    <location>
        <begin position="394"/>
        <end position="428"/>
    </location>
</feature>
<dbReference type="PROSITE" id="PS51375">
    <property type="entry name" value="PPR"/>
    <property type="match status" value="8"/>
</dbReference>
<evidence type="ECO:0000256" key="4">
    <source>
        <dbReference type="SAM" id="MobiDB-lite"/>
    </source>
</evidence>
<feature type="region of interest" description="Disordered" evidence="4">
    <location>
        <begin position="154"/>
        <end position="287"/>
    </location>
</feature>
<keyword evidence="2" id="KW-0677">Repeat</keyword>
<name>A0A5P1FUX4_ASPOF</name>
<dbReference type="Pfam" id="PF12854">
    <property type="entry name" value="PPR_1"/>
    <property type="match status" value="1"/>
</dbReference>
<dbReference type="Gene3D" id="1.25.40.10">
    <property type="entry name" value="Tetratricopeptide repeat domain"/>
    <property type="match status" value="3"/>
</dbReference>
<evidence type="ECO:0000256" key="1">
    <source>
        <dbReference type="ARBA" id="ARBA00007626"/>
    </source>
</evidence>